<dbReference type="AlphaFoldDB" id="A0A255E746"/>
<proteinExistence type="predicted"/>
<reference evidence="1 2" key="1">
    <citation type="submission" date="2017-07" db="EMBL/GenBank/DDBJ databases">
        <title>Draft whole genome sequences of clinical Proprionibacteriaceae strains.</title>
        <authorList>
            <person name="Bernier A.-M."/>
            <person name="Bernard K."/>
            <person name="Domingo M.-C."/>
        </authorList>
    </citation>
    <scope>NUCLEOTIDE SEQUENCE [LARGE SCALE GENOMIC DNA]</scope>
    <source>
        <strain evidence="1 2">NML 160184</strain>
    </source>
</reference>
<name>A0A255E746_9ACTN</name>
<comment type="caution">
    <text evidence="1">The sequence shown here is derived from an EMBL/GenBank/DDBJ whole genome shotgun (WGS) entry which is preliminary data.</text>
</comment>
<dbReference type="EMBL" id="NMVI01000025">
    <property type="protein sequence ID" value="OYN85325.1"/>
    <property type="molecule type" value="Genomic_DNA"/>
</dbReference>
<protein>
    <submittedName>
        <fullName evidence="1">Uncharacterized protein</fullName>
    </submittedName>
</protein>
<accession>A0A255E746</accession>
<organism evidence="1 2">
    <name type="scientific">Parenemella sanctibonifatiensis</name>
    <dbReference type="NCBI Taxonomy" id="2016505"/>
    <lineage>
        <taxon>Bacteria</taxon>
        <taxon>Bacillati</taxon>
        <taxon>Actinomycetota</taxon>
        <taxon>Actinomycetes</taxon>
        <taxon>Propionibacteriales</taxon>
        <taxon>Propionibacteriaceae</taxon>
        <taxon>Parenemella</taxon>
    </lineage>
</organism>
<dbReference type="Proteomes" id="UP000216533">
    <property type="component" value="Unassembled WGS sequence"/>
</dbReference>
<evidence type="ECO:0000313" key="2">
    <source>
        <dbReference type="Proteomes" id="UP000216533"/>
    </source>
</evidence>
<evidence type="ECO:0000313" key="1">
    <source>
        <dbReference type="EMBL" id="OYN85325.1"/>
    </source>
</evidence>
<sequence>MLRGGLPRYDYDELVTFLGRRPNVLAWAHGAEAVRGQSGDPVLAVGGKGAMWLKRGGEWSELPWSEIERGFWDAERSRLRWELPSGEKDRIVLTEPGRMPVHFRERVQSSVRVRRELDLPTGEKILITARQDLRPGGTVVWRRKMTRGPGWTEKALALVDDEIARLKIEHDIS</sequence>
<gene>
    <name evidence="1" type="ORF">CGZ92_11025</name>
</gene>